<dbReference type="EMBL" id="CP110437">
    <property type="protein sequence ID" value="WAQ92724.1"/>
    <property type="molecule type" value="Genomic_DNA"/>
</dbReference>
<evidence type="ECO:0000256" key="4">
    <source>
        <dbReference type="ARBA" id="ARBA00022499"/>
    </source>
</evidence>
<feature type="domain" description="Zinc-finger" evidence="11">
    <location>
        <begin position="159"/>
        <end position="240"/>
    </location>
</feature>
<evidence type="ECO:0000256" key="6">
    <source>
        <dbReference type="ARBA" id="ARBA00022843"/>
    </source>
</evidence>
<feature type="compositionally biased region" description="Polar residues" evidence="10">
    <location>
        <begin position="93"/>
        <end position="110"/>
    </location>
</feature>
<organism evidence="12 13">
    <name type="scientific">Puccinia triticina</name>
    <dbReference type="NCBI Taxonomy" id="208348"/>
    <lineage>
        <taxon>Eukaryota</taxon>
        <taxon>Fungi</taxon>
        <taxon>Dikarya</taxon>
        <taxon>Basidiomycota</taxon>
        <taxon>Pucciniomycotina</taxon>
        <taxon>Pucciniomycetes</taxon>
        <taxon>Pucciniales</taxon>
        <taxon>Pucciniaceae</taxon>
        <taxon>Puccinia</taxon>
    </lineage>
</organism>
<comment type="subcellular location">
    <subcellularLocation>
        <location evidence="2">Cytoplasm</location>
    </subcellularLocation>
    <subcellularLocation>
        <location evidence="1">Nucleus</location>
    </subcellularLocation>
</comment>
<evidence type="ECO:0000313" key="13">
    <source>
        <dbReference type="Proteomes" id="UP001164743"/>
    </source>
</evidence>
<evidence type="ECO:0000256" key="9">
    <source>
        <dbReference type="ARBA" id="ARBA00023242"/>
    </source>
</evidence>
<evidence type="ECO:0000256" key="2">
    <source>
        <dbReference type="ARBA" id="ARBA00004496"/>
    </source>
</evidence>
<keyword evidence="3" id="KW-0963">Cytoplasm</keyword>
<keyword evidence="4" id="KW-1017">Isopeptide bond</keyword>
<keyword evidence="9" id="KW-0539">Nucleus</keyword>
<evidence type="ECO:0000256" key="8">
    <source>
        <dbReference type="ARBA" id="ARBA00023163"/>
    </source>
</evidence>
<dbReference type="PANTHER" id="PTHR31169">
    <property type="entry name" value="OS05G0300700 PROTEIN"/>
    <property type="match status" value="1"/>
</dbReference>
<sequence>MGDEVLRQFILDSDQEVQDSPNARRSQGTFERSICRDADFIDIANSQPKVLNNNNRTCNRQAATAKRAMLNKSHPIPSVSAAGGVRGRMNVQSHKNLQTAESSRTTSGPKSSIPKHCPQPPTFTTVPGIAAPPPHAKKTQVKRRPPLPATEPDTRGHYEASSCHQCRTKTTRPKMICDQSFNPNCVVRICRPCLMDRPAYDGMPKLRGPQFQFQPGGKILCMKCRNICPCITCRKARGENREMGNGLNEFYDLRDEAKLDALLGKNKKKDKAGFKKSSRPCPSRVEKEPIVGNQDTRTPAEAQKRKTRQQEAGLDEVICLEKSWAELSSKRERITSADRSIPGSGSSKIDVNLDILSKHTGKRASTVRDSSDLDREPGCSRKRKLCAEQLTEIDSNCGEDDSPITMDRPIKSEKSIKSERPIKSESAPESPASMASITHIKLQLWELELEKAREEHARKIASADAEAKANMMQEFLRYEPIERKLPSPGLELFMSFVFKRALLSAAECSINYIYVPKNTHLATPSLKLEYLPLACSSLEPDRGQRCSIGLVISALCVA</sequence>
<dbReference type="RefSeq" id="XP_053028279.1">
    <property type="nucleotide sequence ID" value="XM_053164298.1"/>
</dbReference>
<dbReference type="Proteomes" id="UP001164743">
    <property type="component" value="Chromosome 17A"/>
</dbReference>
<feature type="region of interest" description="Disordered" evidence="10">
    <location>
        <begin position="269"/>
        <end position="309"/>
    </location>
</feature>
<protein>
    <recommendedName>
        <fullName evidence="11">Zinc-finger domain-containing protein</fullName>
    </recommendedName>
</protein>
<feature type="region of interest" description="Disordered" evidence="10">
    <location>
        <begin position="397"/>
        <end position="433"/>
    </location>
</feature>
<dbReference type="GeneID" id="77805193"/>
<evidence type="ECO:0000313" key="12">
    <source>
        <dbReference type="EMBL" id="WAQ92724.1"/>
    </source>
</evidence>
<feature type="region of interest" description="Disordered" evidence="10">
    <location>
        <begin position="93"/>
        <end position="163"/>
    </location>
</feature>
<keyword evidence="13" id="KW-1185">Reference proteome</keyword>
<feature type="compositionally biased region" description="Basic residues" evidence="10">
    <location>
        <begin position="269"/>
        <end position="278"/>
    </location>
</feature>
<keyword evidence="8" id="KW-0804">Transcription</keyword>
<name>A0ABY7D7I7_9BASI</name>
<evidence type="ECO:0000259" key="11">
    <source>
        <dbReference type="Pfam" id="PF10497"/>
    </source>
</evidence>
<feature type="compositionally biased region" description="Basic residues" evidence="10">
    <location>
        <begin position="135"/>
        <end position="145"/>
    </location>
</feature>
<evidence type="ECO:0000256" key="7">
    <source>
        <dbReference type="ARBA" id="ARBA00023015"/>
    </source>
</evidence>
<keyword evidence="6" id="KW-0832">Ubl conjugation</keyword>
<evidence type="ECO:0000256" key="3">
    <source>
        <dbReference type="ARBA" id="ARBA00022490"/>
    </source>
</evidence>
<evidence type="ECO:0000256" key="5">
    <source>
        <dbReference type="ARBA" id="ARBA00022553"/>
    </source>
</evidence>
<evidence type="ECO:0000256" key="1">
    <source>
        <dbReference type="ARBA" id="ARBA00004123"/>
    </source>
</evidence>
<dbReference type="InterPro" id="IPR018866">
    <property type="entry name" value="Znf-4CXXC_R1"/>
</dbReference>
<feature type="compositionally biased region" description="Low complexity" evidence="10">
    <location>
        <begin position="424"/>
        <end position="433"/>
    </location>
</feature>
<gene>
    <name evidence="12" type="ORF">PtA15_17A206</name>
</gene>
<accession>A0ABY7D7I7</accession>
<evidence type="ECO:0000256" key="10">
    <source>
        <dbReference type="SAM" id="MobiDB-lite"/>
    </source>
</evidence>
<dbReference type="Pfam" id="PF10497">
    <property type="entry name" value="zf-4CXXC_R1"/>
    <property type="match status" value="1"/>
</dbReference>
<dbReference type="InterPro" id="IPR040221">
    <property type="entry name" value="CDCA7/CDA7L"/>
</dbReference>
<proteinExistence type="predicted"/>
<keyword evidence="5" id="KW-0597">Phosphoprotein</keyword>
<reference evidence="12" key="1">
    <citation type="submission" date="2022-10" db="EMBL/GenBank/DDBJ databases">
        <title>Puccinia triticina Genome sequencing and assembly.</title>
        <authorList>
            <person name="Li C."/>
        </authorList>
    </citation>
    <scope>NUCLEOTIDE SEQUENCE</scope>
    <source>
        <strain evidence="12">Pt15</strain>
    </source>
</reference>
<feature type="compositionally biased region" description="Basic and acidic residues" evidence="10">
    <location>
        <begin position="408"/>
        <end position="423"/>
    </location>
</feature>
<keyword evidence="7" id="KW-0805">Transcription regulation</keyword>
<dbReference type="PANTHER" id="PTHR31169:SF8">
    <property type="entry name" value="ZINC-FINGER DOMAIN OF MONOAMINE-OXIDASE A REPRESSOR R1 PROTEIN"/>
    <property type="match status" value="1"/>
</dbReference>